<comment type="cofactor">
    <cofactor evidence="9">
        <name>Ca(2+)</name>
        <dbReference type="ChEBI" id="CHEBI:29108"/>
    </cofactor>
    <text evidence="9">Can bind about 5 Ca(2+) ions per subunit.</text>
</comment>
<evidence type="ECO:0000256" key="1">
    <source>
        <dbReference type="ARBA" id="ARBA00010370"/>
    </source>
</evidence>
<dbReference type="Proteomes" id="UP001562425">
    <property type="component" value="Unassembled WGS sequence"/>
</dbReference>
<dbReference type="InterPro" id="IPR021190">
    <property type="entry name" value="Pept_M10A"/>
</dbReference>
<gene>
    <name evidence="12" type="ORF">pipiens_002227</name>
</gene>
<evidence type="ECO:0000256" key="6">
    <source>
        <dbReference type="ARBA" id="ARBA00023049"/>
    </source>
</evidence>
<feature type="binding site" evidence="8">
    <location>
        <position position="226"/>
    </location>
    <ligand>
        <name>Zn(2+)</name>
        <dbReference type="ChEBI" id="CHEBI:29105"/>
        <label>2</label>
        <note>catalytic</note>
    </ligand>
</feature>
<dbReference type="SMART" id="SM00120">
    <property type="entry name" value="HX"/>
    <property type="match status" value="3"/>
</dbReference>
<evidence type="ECO:0000256" key="10">
    <source>
        <dbReference type="PROSITE-ProRule" id="PRU01011"/>
    </source>
</evidence>
<dbReference type="InterPro" id="IPR018487">
    <property type="entry name" value="Hemopexin-like_repeat"/>
</dbReference>
<comment type="cofactor">
    <cofactor evidence="9">
        <name>Zn(2+)</name>
        <dbReference type="ChEBI" id="CHEBI:29105"/>
    </cofactor>
    <text evidence="9">Binds 2 Zn(2+) ions per subunit.</text>
</comment>
<feature type="binding site" evidence="9">
    <location>
        <position position="234"/>
    </location>
    <ligand>
        <name>Zn(2+)</name>
        <dbReference type="ChEBI" id="CHEBI:29105"/>
        <label>2</label>
        <note>catalytic</note>
    </ligand>
</feature>
<proteinExistence type="inferred from homology"/>
<evidence type="ECO:0000256" key="5">
    <source>
        <dbReference type="ARBA" id="ARBA00022833"/>
    </source>
</evidence>
<sequence length="450" mass="50675">MNFPVSVGAPTLKFPGIDTESAVLDPTVPEQVPDISDQDAESLLRQFLKESSENATLTADSYESILRSYQRYYGLPETGLLSNETKRTLHAPKCGRVRRSAFVGTRWSKRSLTYSINSFPEGYDSLTLRLVLEMAFSSWSSVTQLDFSEVEPRQGDINIEFGGTIHRGGKRRSCHFNGPYVLAHATNPEYGEIHFSTDYFFTEIKSLHFFLETAVHEIGHALGLDHTNDFGSVMYPDGRGIFTKPQPIDVENIRQLYGIRNRYAFTVVPKLCSLSKIDAAFSDDHDNTFIFAGDFYYDALNPNSIGQPISTKWSGLPGTIEAAFWFAGRAYFFKEDLFWVFAGSQLVSGRARTISSGFPGLPNGLDAALVLKSDSVDNIYAFKGEQYWRYSVREKRVTEKGQMADIGLPTSHFDAALEAKDGVKIFNGRDVYRWNREETTQSGPKRWMQC</sequence>
<feature type="binding site" evidence="8">
    <location>
        <position position="220"/>
    </location>
    <ligand>
        <name>Zn(2+)</name>
        <dbReference type="ChEBI" id="CHEBI:29105"/>
        <label>2</label>
        <note>catalytic</note>
    </ligand>
</feature>
<dbReference type="GO" id="GO:0046872">
    <property type="term" value="F:metal ion binding"/>
    <property type="evidence" value="ECO:0007669"/>
    <property type="project" value="UniProtKB-KW"/>
</dbReference>
<feature type="binding site" evidence="9">
    <location>
        <position position="166"/>
    </location>
    <ligand>
        <name>Zn(2+)</name>
        <dbReference type="ChEBI" id="CHEBI:29105"/>
        <label>1</label>
    </ligand>
</feature>
<feature type="repeat" description="Hemopexin" evidence="10">
    <location>
        <begin position="274"/>
        <end position="316"/>
    </location>
</feature>
<dbReference type="PANTHER" id="PTHR10201">
    <property type="entry name" value="MATRIX METALLOPROTEINASE"/>
    <property type="match status" value="1"/>
</dbReference>
<keyword evidence="13" id="KW-1185">Reference proteome</keyword>
<dbReference type="Pfam" id="PF00413">
    <property type="entry name" value="Peptidase_M10"/>
    <property type="match status" value="1"/>
</dbReference>
<dbReference type="InterPro" id="IPR036365">
    <property type="entry name" value="PGBD-like_sf"/>
</dbReference>
<feature type="repeat" description="Hemopexin" evidence="10">
    <location>
        <begin position="362"/>
        <end position="410"/>
    </location>
</feature>
<dbReference type="SUPFAM" id="SSF47090">
    <property type="entry name" value="PGBD-like"/>
    <property type="match status" value="1"/>
</dbReference>
<dbReference type="GO" id="GO:0006508">
    <property type="term" value="P:proteolysis"/>
    <property type="evidence" value="ECO:0007669"/>
    <property type="project" value="UniProtKB-KW"/>
</dbReference>
<dbReference type="GO" id="GO:0008237">
    <property type="term" value="F:metallopeptidase activity"/>
    <property type="evidence" value="ECO:0007669"/>
    <property type="project" value="UniProtKB-KW"/>
</dbReference>
<dbReference type="PANTHER" id="PTHR10201:SF323">
    <property type="entry name" value="MATRIX METALLOPROTEINASE-21"/>
    <property type="match status" value="1"/>
</dbReference>
<dbReference type="InterPro" id="IPR036375">
    <property type="entry name" value="Hemopexin-like_dom_sf"/>
</dbReference>
<comment type="caution">
    <text evidence="12">The sequence shown here is derived from an EMBL/GenBank/DDBJ whole genome shotgun (WGS) entry which is preliminary data.</text>
</comment>
<evidence type="ECO:0000256" key="2">
    <source>
        <dbReference type="ARBA" id="ARBA00022670"/>
    </source>
</evidence>
<evidence type="ECO:0000256" key="3">
    <source>
        <dbReference type="ARBA" id="ARBA00022723"/>
    </source>
</evidence>
<keyword evidence="9" id="KW-0106">Calcium</keyword>
<evidence type="ECO:0000256" key="8">
    <source>
        <dbReference type="PIRSR" id="PIRSR001191-2"/>
    </source>
</evidence>
<accession>A0ABD1DHS4</accession>
<dbReference type="PROSITE" id="PS51642">
    <property type="entry name" value="HEMOPEXIN_2"/>
    <property type="match status" value="3"/>
</dbReference>
<feature type="binding site" evidence="9">
    <location>
        <position position="178"/>
    </location>
    <ligand>
        <name>Ca(2+)</name>
        <dbReference type="ChEBI" id="CHEBI:29108"/>
        <label>3</label>
    </ligand>
</feature>
<dbReference type="EMBL" id="JBEHCU010005604">
    <property type="protein sequence ID" value="KAL1399266.1"/>
    <property type="molecule type" value="Genomic_DNA"/>
</dbReference>
<feature type="binding site" evidence="9">
    <location>
        <position position="323"/>
    </location>
    <ligand>
        <name>Ca(2+)</name>
        <dbReference type="ChEBI" id="CHEBI:29108"/>
        <label>5</label>
    </ligand>
</feature>
<dbReference type="SUPFAM" id="SSF50923">
    <property type="entry name" value="Hemopexin-like domain"/>
    <property type="match status" value="1"/>
</dbReference>
<evidence type="ECO:0000256" key="7">
    <source>
        <dbReference type="PIRSR" id="PIRSR001191-1"/>
    </source>
</evidence>
<feature type="binding site" evidence="9">
    <location>
        <position position="284"/>
    </location>
    <ligand>
        <name>Ca(2+)</name>
        <dbReference type="ChEBI" id="CHEBI:29108"/>
        <label>4</label>
    </ligand>
</feature>
<keyword evidence="4" id="KW-0378">Hydrolase</keyword>
<feature type="binding site" evidence="9">
    <location>
        <position position="194"/>
    </location>
    <ligand>
        <name>Zn(2+)</name>
        <dbReference type="ChEBI" id="CHEBI:29105"/>
        <label>1</label>
    </ligand>
</feature>
<feature type="domain" description="Peptidase metallopeptidase" evidence="11">
    <location>
        <begin position="103"/>
        <end position="259"/>
    </location>
</feature>
<dbReference type="PRINTS" id="PR00138">
    <property type="entry name" value="MATRIXIN"/>
</dbReference>
<dbReference type="AlphaFoldDB" id="A0ABD1DHS4"/>
<keyword evidence="3 8" id="KW-0479">Metal-binding</keyword>
<feature type="binding site" evidence="9">
    <location>
        <position position="368"/>
    </location>
    <ligand>
        <name>Ca(2+)</name>
        <dbReference type="ChEBI" id="CHEBI:29108"/>
        <label>5</label>
    </ligand>
</feature>
<keyword evidence="5 8" id="KW-0862">Zinc</keyword>
<evidence type="ECO:0000259" key="11">
    <source>
        <dbReference type="SMART" id="SM00235"/>
    </source>
</evidence>
<evidence type="ECO:0000256" key="4">
    <source>
        <dbReference type="ARBA" id="ARBA00022801"/>
    </source>
</evidence>
<keyword evidence="6" id="KW-0482">Metalloprotease</keyword>
<reference evidence="12 13" key="1">
    <citation type="submission" date="2024-05" db="EMBL/GenBank/DDBJ databases">
        <title>Culex pipiens pipiens assembly and annotation.</title>
        <authorList>
            <person name="Alout H."/>
            <person name="Durand T."/>
        </authorList>
    </citation>
    <scope>NUCLEOTIDE SEQUENCE [LARGE SCALE GENOMIC DNA]</scope>
    <source>
        <strain evidence="12">HA-2024</strain>
        <tissue evidence="12">Whole body</tissue>
    </source>
</reference>
<evidence type="ECO:0000313" key="12">
    <source>
        <dbReference type="EMBL" id="KAL1399266.1"/>
    </source>
</evidence>
<organism evidence="12 13">
    <name type="scientific">Culex pipiens pipiens</name>
    <name type="common">Northern house mosquito</name>
    <dbReference type="NCBI Taxonomy" id="38569"/>
    <lineage>
        <taxon>Eukaryota</taxon>
        <taxon>Metazoa</taxon>
        <taxon>Ecdysozoa</taxon>
        <taxon>Arthropoda</taxon>
        <taxon>Hexapoda</taxon>
        <taxon>Insecta</taxon>
        <taxon>Pterygota</taxon>
        <taxon>Neoptera</taxon>
        <taxon>Endopterygota</taxon>
        <taxon>Diptera</taxon>
        <taxon>Nematocera</taxon>
        <taxon>Culicoidea</taxon>
        <taxon>Culicidae</taxon>
        <taxon>Culicinae</taxon>
        <taxon>Culicini</taxon>
        <taxon>Culex</taxon>
        <taxon>Culex</taxon>
    </lineage>
</organism>
<dbReference type="InterPro" id="IPR024079">
    <property type="entry name" value="MetalloPept_cat_dom_sf"/>
</dbReference>
<feature type="binding site" evidence="9">
    <location>
        <position position="184"/>
    </location>
    <ligand>
        <name>Zn(2+)</name>
        <dbReference type="ChEBI" id="CHEBI:29105"/>
        <label>1</label>
    </ligand>
</feature>
<dbReference type="SMART" id="SM00235">
    <property type="entry name" value="ZnMc"/>
    <property type="match status" value="1"/>
</dbReference>
<feature type="binding site" evidence="8">
    <location>
        <position position="216"/>
    </location>
    <ligand>
        <name>Zn(2+)</name>
        <dbReference type="ChEBI" id="CHEBI:29105"/>
        <label>2</label>
        <note>catalytic</note>
    </ligand>
</feature>
<dbReference type="PIRSF" id="PIRSF001191">
    <property type="entry name" value="Peptidase_M10A_matrix"/>
    <property type="match status" value="1"/>
</dbReference>
<feature type="active site" evidence="7">
    <location>
        <position position="217"/>
    </location>
</feature>
<dbReference type="SUPFAM" id="SSF55486">
    <property type="entry name" value="Metalloproteases ('zincins'), catalytic domain"/>
    <property type="match status" value="1"/>
</dbReference>
<feature type="binding site" evidence="9">
    <location>
        <position position="414"/>
    </location>
    <ligand>
        <name>Ca(2+)</name>
        <dbReference type="ChEBI" id="CHEBI:29108"/>
        <label>4</label>
    </ligand>
</feature>
<dbReference type="Pfam" id="PF00045">
    <property type="entry name" value="Hemopexin"/>
    <property type="match status" value="2"/>
</dbReference>
<name>A0ABD1DHS4_CULPP</name>
<dbReference type="InterPro" id="IPR001818">
    <property type="entry name" value="Pept_M10_metallopeptidase"/>
</dbReference>
<feature type="repeat" description="Hemopexin" evidence="10">
    <location>
        <begin position="317"/>
        <end position="361"/>
    </location>
</feature>
<feature type="binding site" description="in inhibited form" evidence="9">
    <location>
        <position position="94"/>
    </location>
    <ligand>
        <name>Zn(2+)</name>
        <dbReference type="ChEBI" id="CHEBI:29105"/>
        <label>2</label>
        <note>catalytic</note>
    </ligand>
</feature>
<comment type="similarity">
    <text evidence="1">Belongs to the peptidase M10A family.</text>
</comment>
<dbReference type="InterPro" id="IPR006026">
    <property type="entry name" value="Peptidase_Metallo"/>
</dbReference>
<dbReference type="Gene3D" id="3.40.390.10">
    <property type="entry name" value="Collagenase (Catalytic Domain)"/>
    <property type="match status" value="1"/>
</dbReference>
<feature type="binding site" evidence="9">
    <location>
        <position position="156"/>
    </location>
    <ligand>
        <name>Ca(2+)</name>
        <dbReference type="ChEBI" id="CHEBI:29108"/>
        <label>2</label>
    </ligand>
</feature>
<evidence type="ECO:0000313" key="13">
    <source>
        <dbReference type="Proteomes" id="UP001562425"/>
    </source>
</evidence>
<evidence type="ECO:0000256" key="9">
    <source>
        <dbReference type="PIRSR" id="PIRSR621190-2"/>
    </source>
</evidence>
<protein>
    <recommendedName>
        <fullName evidence="11">Peptidase metallopeptidase domain-containing protein</fullName>
    </recommendedName>
</protein>
<dbReference type="Gene3D" id="2.110.10.10">
    <property type="entry name" value="Hemopexin-like domain"/>
    <property type="match status" value="1"/>
</dbReference>
<keyword evidence="2" id="KW-0645">Protease</keyword>